<dbReference type="Proteomes" id="UP000461162">
    <property type="component" value="Unassembled WGS sequence"/>
</dbReference>
<sequence>MTRRNIFRGAFKATQRVADAALTDGSARPERIPPSPAELEAIAGDFPPELLSLEAQRLGLDPESPDREALLVAIYEAMSGRGPGASGP</sequence>
<organism evidence="1 2">
    <name type="scientific">Pseudodesulfovibrio alkaliphilus</name>
    <dbReference type="NCBI Taxonomy" id="2661613"/>
    <lineage>
        <taxon>Bacteria</taxon>
        <taxon>Pseudomonadati</taxon>
        <taxon>Thermodesulfobacteriota</taxon>
        <taxon>Desulfovibrionia</taxon>
        <taxon>Desulfovibrionales</taxon>
        <taxon>Desulfovibrionaceae</taxon>
    </lineage>
</organism>
<keyword evidence="2" id="KW-1185">Reference proteome</keyword>
<evidence type="ECO:0000313" key="2">
    <source>
        <dbReference type="Proteomes" id="UP000461162"/>
    </source>
</evidence>
<comment type="caution">
    <text evidence="1">The sequence shown here is derived from an EMBL/GenBank/DDBJ whole genome shotgun (WGS) entry which is preliminary data.</text>
</comment>
<dbReference type="RefSeq" id="WP_155935707.1">
    <property type="nucleotide sequence ID" value="NZ_WODC01000015.1"/>
</dbReference>
<name>A0A7K1KRX6_9BACT</name>
<dbReference type="AlphaFoldDB" id="A0A7K1KRX6"/>
<protein>
    <submittedName>
        <fullName evidence="1">Uncharacterized protein</fullName>
    </submittedName>
</protein>
<accession>A0A7K1KRX6</accession>
<dbReference type="EMBL" id="WODC01000015">
    <property type="protein sequence ID" value="MUM78856.1"/>
    <property type="molecule type" value="Genomic_DNA"/>
</dbReference>
<reference evidence="1 2" key="1">
    <citation type="submission" date="2019-11" db="EMBL/GenBank/DDBJ databases">
        <title>Pseudodesulfovibrio alkaliphilus, sp. nov., an alkaliphilic sulfate-reducing bacteria from mud volcano of Taman peninsula, Russia.</title>
        <authorList>
            <person name="Frolova A."/>
            <person name="Merkel A.Y."/>
            <person name="Slobodkin A.I."/>
        </authorList>
    </citation>
    <scope>NUCLEOTIDE SEQUENCE [LARGE SCALE GENOMIC DNA]</scope>
    <source>
        <strain evidence="1 2">F-1</strain>
    </source>
</reference>
<proteinExistence type="predicted"/>
<evidence type="ECO:0000313" key="1">
    <source>
        <dbReference type="EMBL" id="MUM78856.1"/>
    </source>
</evidence>
<gene>
    <name evidence="1" type="ORF">GKC30_14570</name>
</gene>